<dbReference type="Gene3D" id="3.60.15.10">
    <property type="entry name" value="Ribonuclease Z/Hydroxyacylglutathione hydrolase-like"/>
    <property type="match status" value="1"/>
</dbReference>
<feature type="domain" description="Metallo-beta-lactamase" evidence="2">
    <location>
        <begin position="13"/>
        <end position="225"/>
    </location>
</feature>
<accession>A0A7C4GZD3</accession>
<dbReference type="PANTHER" id="PTHR11203:SF52">
    <property type="entry name" value="MRNA 3-END PROCESSING FACTOR"/>
    <property type="match status" value="1"/>
</dbReference>
<name>A0A7C4GZD3_9CREN</name>
<dbReference type="EMBL" id="DTCA01000112">
    <property type="protein sequence ID" value="HGM07465.1"/>
    <property type="molecule type" value="Genomic_DNA"/>
</dbReference>
<dbReference type="SMART" id="SM01027">
    <property type="entry name" value="Beta-Casp"/>
    <property type="match status" value="1"/>
</dbReference>
<dbReference type="SUPFAM" id="SSF56281">
    <property type="entry name" value="Metallo-hydrolase/oxidoreductase"/>
    <property type="match status" value="1"/>
</dbReference>
<proteinExistence type="predicted"/>
<organism evidence="4">
    <name type="scientific">Ignisphaera aggregans</name>
    <dbReference type="NCBI Taxonomy" id="334771"/>
    <lineage>
        <taxon>Archaea</taxon>
        <taxon>Thermoproteota</taxon>
        <taxon>Thermoprotei</taxon>
        <taxon>Desulfurococcales</taxon>
        <taxon>Desulfurococcaceae</taxon>
        <taxon>Ignisphaera</taxon>
    </lineage>
</organism>
<dbReference type="InterPro" id="IPR050698">
    <property type="entry name" value="MBL"/>
</dbReference>
<keyword evidence="1 4" id="KW-0378">Hydrolase</keyword>
<dbReference type="InterPro" id="IPR011108">
    <property type="entry name" value="RMMBL"/>
</dbReference>
<dbReference type="Gene3D" id="3.40.50.10890">
    <property type="match status" value="1"/>
</dbReference>
<evidence type="ECO:0000313" key="4">
    <source>
        <dbReference type="EMBL" id="HGM07465.1"/>
    </source>
</evidence>
<evidence type="ECO:0000256" key="1">
    <source>
        <dbReference type="ARBA" id="ARBA00022801"/>
    </source>
</evidence>
<dbReference type="Pfam" id="PF07521">
    <property type="entry name" value="RMMBL"/>
    <property type="match status" value="1"/>
</dbReference>
<evidence type="ECO:0000259" key="3">
    <source>
        <dbReference type="SMART" id="SM01027"/>
    </source>
</evidence>
<sequence length="421" mass="46650">MKITVLGAGREVGRTAILLSEAEDSSSLLLDYGISFDEYDKPVFPLSVAPSQLKAVLVSHAHLDHIGATPLLYVSAKPLLIATNLTLVTGKLMIEDMLRLSGYYLPFEYPELATMLENSKTVGISETVELNGISIELLNAGHIPGSAMFRIHTKSKTIIYTGDINTIDTKLVKGVDLTNMNADIVIMESTYGMFNHPPRHRVEEKFVETIKSVLDDGGSVLIPSFSLGRAQEILAVLADRMPYANVYYDGMAREIMMLYLEQKEYINRIDLLRKAYTLFESVRSSQMRKKICSEPGNIIVAPAGMLKGGPAVYYIKRLGFNSRNAVILVSFQATTTPGRKLLVDGSLEENGQPVNAKVFWFDFSSHAGSEELVNIIKSVKNIEKVILVHGSEDAIYTIGYRIREELGIEFYAPKNGETIEI</sequence>
<dbReference type="InterPro" id="IPR036866">
    <property type="entry name" value="RibonucZ/Hydroxyglut_hydro"/>
</dbReference>
<gene>
    <name evidence="4" type="ORF">ENU31_03540</name>
</gene>
<dbReference type="CDD" id="cd16295">
    <property type="entry name" value="TTHA0252-CPSF-like_MBL-fold"/>
    <property type="match status" value="1"/>
</dbReference>
<dbReference type="SMART" id="SM00849">
    <property type="entry name" value="Lactamase_B"/>
    <property type="match status" value="1"/>
</dbReference>
<dbReference type="PANTHER" id="PTHR11203">
    <property type="entry name" value="CLEAVAGE AND POLYADENYLATION SPECIFICITY FACTOR FAMILY MEMBER"/>
    <property type="match status" value="1"/>
</dbReference>
<dbReference type="Pfam" id="PF16661">
    <property type="entry name" value="Lactamase_B_6"/>
    <property type="match status" value="1"/>
</dbReference>
<dbReference type="InterPro" id="IPR001279">
    <property type="entry name" value="Metallo-B-lactamas"/>
</dbReference>
<dbReference type="GO" id="GO:0016787">
    <property type="term" value="F:hydrolase activity"/>
    <property type="evidence" value="ECO:0007669"/>
    <property type="project" value="UniProtKB-KW"/>
</dbReference>
<comment type="caution">
    <text evidence="4">The sequence shown here is derived from an EMBL/GenBank/DDBJ whole genome shotgun (WGS) entry which is preliminary data.</text>
</comment>
<evidence type="ECO:0000259" key="2">
    <source>
        <dbReference type="SMART" id="SM00849"/>
    </source>
</evidence>
<feature type="domain" description="Beta-Casp" evidence="3">
    <location>
        <begin position="230"/>
        <end position="341"/>
    </location>
</feature>
<dbReference type="Pfam" id="PF10996">
    <property type="entry name" value="Beta-Casp"/>
    <property type="match status" value="1"/>
</dbReference>
<dbReference type="GO" id="GO:0004521">
    <property type="term" value="F:RNA endonuclease activity"/>
    <property type="evidence" value="ECO:0007669"/>
    <property type="project" value="TreeGrafter"/>
</dbReference>
<dbReference type="InterPro" id="IPR022712">
    <property type="entry name" value="Beta_Casp"/>
</dbReference>
<dbReference type="AlphaFoldDB" id="A0A7C4GZD3"/>
<reference evidence="4" key="1">
    <citation type="journal article" date="2020" name="mSystems">
        <title>Genome- and Community-Level Interaction Insights into Carbon Utilization and Element Cycling Functions of Hydrothermarchaeota in Hydrothermal Sediment.</title>
        <authorList>
            <person name="Zhou Z."/>
            <person name="Liu Y."/>
            <person name="Xu W."/>
            <person name="Pan J."/>
            <person name="Luo Z.H."/>
            <person name="Li M."/>
        </authorList>
    </citation>
    <scope>NUCLEOTIDE SEQUENCE [LARGE SCALE GENOMIC DNA]</scope>
    <source>
        <strain evidence="4">SpSt-658</strain>
    </source>
</reference>
<protein>
    <submittedName>
        <fullName evidence="4">MBL fold metallo-hydrolase</fullName>
    </submittedName>
</protein>